<dbReference type="GO" id="GO:0009401">
    <property type="term" value="P:phosphoenolpyruvate-dependent sugar phosphotransferase system"/>
    <property type="evidence" value="ECO:0007669"/>
    <property type="project" value="UniProtKB-KW"/>
</dbReference>
<keyword evidence="5" id="KW-0808">Transferase</keyword>
<feature type="transmembrane region" description="Helical" evidence="12">
    <location>
        <begin position="390"/>
        <end position="410"/>
    </location>
</feature>
<feature type="transmembrane region" description="Helical" evidence="12">
    <location>
        <begin position="180"/>
        <end position="199"/>
    </location>
</feature>
<sequence length="464" mass="49606">MESSEVLAARLLELMGGKENIISVTHCATRLRPQLKDRSLVDADAIEHLDGVTGLVNKDSGLQIIIGMNVGDIYKAFMKVWDSEHLERDDLVEKAEAGPKKHEWLNEFIALVVSIFSPLLPLLAGSGLLRGFTILANELGWLSTSSTTNLILTLTATSVFYFLPLLTAMTAAKRFQTSPYIAVAVMGALIMPDFLALVQGDGGNGVDFLGISIPVFNYTSQIIPAIIMTWLQSQMEHFMIKKIPNSLHMIIIPTVLLMVLVPITAGVIGPIGNYISIGVAQAVTWLANINQVITGAVIGGIWNILIMFGVHWAPNTMVIIPDIAKNGCSPFIAYGANANFGMAGAAFAIFLRSKNKKLKNFSLTAITSVMLSGIVEPAIYGLGVKFKTPLIAGCLGAALGGAFMGLFHVVGNAFVFGGLTTIPAFAGTTLWAYIVGLAISFIGGMVLTFVFGVKDPEAQMTAKK</sequence>
<evidence type="ECO:0000259" key="14">
    <source>
        <dbReference type="PROSITE" id="PS51103"/>
    </source>
</evidence>
<comment type="subcellular location">
    <subcellularLocation>
        <location evidence="1">Cell membrane</location>
        <topology evidence="1">Multi-pass membrane protein</topology>
    </subcellularLocation>
</comment>
<dbReference type="GO" id="GO:0015771">
    <property type="term" value="P:trehalose transport"/>
    <property type="evidence" value="ECO:0007669"/>
    <property type="project" value="TreeGrafter"/>
</dbReference>
<feature type="transmembrane region" description="Helical" evidence="12">
    <location>
        <begin position="292"/>
        <end position="310"/>
    </location>
</feature>
<dbReference type="SUPFAM" id="SSF55604">
    <property type="entry name" value="Glucose permease domain IIB"/>
    <property type="match status" value="1"/>
</dbReference>
<dbReference type="GO" id="GO:0005886">
    <property type="term" value="C:plasma membrane"/>
    <property type="evidence" value="ECO:0007669"/>
    <property type="project" value="UniProtKB-SubCell"/>
</dbReference>
<feature type="active site" description="Phosphocysteine intermediate; for EIIB activity" evidence="11">
    <location>
        <position position="27"/>
    </location>
</feature>
<evidence type="ECO:0000256" key="8">
    <source>
        <dbReference type="ARBA" id="ARBA00022777"/>
    </source>
</evidence>
<feature type="transmembrane region" description="Helical" evidence="12">
    <location>
        <begin position="430"/>
        <end position="453"/>
    </location>
</feature>
<keyword evidence="8" id="KW-0418">Kinase</keyword>
<dbReference type="InterPro" id="IPR036878">
    <property type="entry name" value="Glu_permease_IIB"/>
</dbReference>
<keyword evidence="7 12" id="KW-0812">Transmembrane</keyword>
<dbReference type="AlphaFoldDB" id="A0A3E2W3F8"/>
<feature type="transmembrane region" description="Helical" evidence="12">
    <location>
        <begin position="211"/>
        <end position="231"/>
    </location>
</feature>
<evidence type="ECO:0000256" key="1">
    <source>
        <dbReference type="ARBA" id="ARBA00004651"/>
    </source>
</evidence>
<gene>
    <name evidence="15" type="ORF">DXA38_02775</name>
</gene>
<dbReference type="Pfam" id="PF02378">
    <property type="entry name" value="PTS_EIIC"/>
    <property type="match status" value="1"/>
</dbReference>
<dbReference type="GO" id="GO:0090589">
    <property type="term" value="F:protein-phosphocysteine-trehalose phosphotransferase system transporter activity"/>
    <property type="evidence" value="ECO:0007669"/>
    <property type="project" value="TreeGrafter"/>
</dbReference>
<keyword evidence="3" id="KW-1003">Cell membrane</keyword>
<dbReference type="Pfam" id="PF00367">
    <property type="entry name" value="PTS_EIIB"/>
    <property type="match status" value="1"/>
</dbReference>
<accession>A0A3E2W3F8</accession>
<reference evidence="15 16" key="1">
    <citation type="submission" date="2018-08" db="EMBL/GenBank/DDBJ databases">
        <title>A genome reference for cultivated species of the human gut microbiota.</title>
        <authorList>
            <person name="Zou Y."/>
            <person name="Xue W."/>
            <person name="Luo G."/>
        </authorList>
    </citation>
    <scope>NUCLEOTIDE SEQUENCE [LARGE SCALE GENOMIC DNA]</scope>
    <source>
        <strain evidence="15 16">OF01-2LB</strain>
    </source>
</reference>
<dbReference type="FunFam" id="3.30.1360.60:FF:000001">
    <property type="entry name" value="PTS system glucose-specific IIBC component PtsG"/>
    <property type="match status" value="1"/>
</dbReference>
<keyword evidence="9 12" id="KW-1133">Transmembrane helix</keyword>
<dbReference type="InterPro" id="IPR001996">
    <property type="entry name" value="PTS_IIB_1"/>
</dbReference>
<keyword evidence="10 12" id="KW-0472">Membrane</keyword>
<dbReference type="EMBL" id="QVEV01000002">
    <property type="protein sequence ID" value="RGC18635.1"/>
    <property type="molecule type" value="Genomic_DNA"/>
</dbReference>
<dbReference type="InterPro" id="IPR018113">
    <property type="entry name" value="PTrfase_EIIB_Cys"/>
</dbReference>
<organism evidence="15 16">
    <name type="scientific">Clostridium innocuum</name>
    <dbReference type="NCBI Taxonomy" id="1522"/>
    <lineage>
        <taxon>Bacteria</taxon>
        <taxon>Bacillati</taxon>
        <taxon>Bacillota</taxon>
        <taxon>Clostridia</taxon>
        <taxon>Eubacteriales</taxon>
        <taxon>Clostridiaceae</taxon>
        <taxon>Clostridium</taxon>
    </lineage>
</organism>
<dbReference type="Gene3D" id="3.30.1360.60">
    <property type="entry name" value="Glucose permease domain IIB"/>
    <property type="match status" value="1"/>
</dbReference>
<dbReference type="PROSITE" id="PS51098">
    <property type="entry name" value="PTS_EIIB_TYPE_1"/>
    <property type="match status" value="1"/>
</dbReference>
<comment type="caution">
    <text evidence="15">The sequence shown here is derived from an EMBL/GenBank/DDBJ whole genome shotgun (WGS) entry which is preliminary data.</text>
</comment>
<dbReference type="OrthoDB" id="9769191at2"/>
<keyword evidence="2" id="KW-0813">Transport</keyword>
<evidence type="ECO:0000256" key="11">
    <source>
        <dbReference type="PROSITE-ProRule" id="PRU00421"/>
    </source>
</evidence>
<dbReference type="Proteomes" id="UP000260025">
    <property type="component" value="Unassembled WGS sequence"/>
</dbReference>
<feature type="domain" description="PTS EIIB type-1" evidence="13">
    <location>
        <begin position="5"/>
        <end position="87"/>
    </location>
</feature>
<evidence type="ECO:0000256" key="4">
    <source>
        <dbReference type="ARBA" id="ARBA00022597"/>
    </source>
</evidence>
<evidence type="ECO:0000256" key="3">
    <source>
        <dbReference type="ARBA" id="ARBA00022475"/>
    </source>
</evidence>
<evidence type="ECO:0000256" key="12">
    <source>
        <dbReference type="SAM" id="Phobius"/>
    </source>
</evidence>
<name>A0A3E2W3F8_CLOIN</name>
<feature type="transmembrane region" description="Helical" evidence="12">
    <location>
        <begin position="251"/>
        <end position="272"/>
    </location>
</feature>
<proteinExistence type="predicted"/>
<dbReference type="InterPro" id="IPR050558">
    <property type="entry name" value="PTS_Sugar-Specific_Components"/>
</dbReference>
<evidence type="ECO:0000313" key="16">
    <source>
        <dbReference type="Proteomes" id="UP000260025"/>
    </source>
</evidence>
<dbReference type="PANTHER" id="PTHR30175">
    <property type="entry name" value="PHOSPHOTRANSFERASE SYSTEM TRANSPORT PROTEIN"/>
    <property type="match status" value="1"/>
</dbReference>
<feature type="transmembrane region" description="Helical" evidence="12">
    <location>
        <begin position="108"/>
        <end position="129"/>
    </location>
</feature>
<dbReference type="PROSITE" id="PS51103">
    <property type="entry name" value="PTS_EIIC_TYPE_1"/>
    <property type="match status" value="1"/>
</dbReference>
<dbReference type="CDD" id="cd00212">
    <property type="entry name" value="PTS_IIB_glc"/>
    <property type="match status" value="1"/>
</dbReference>
<feature type="transmembrane region" description="Helical" evidence="12">
    <location>
        <begin position="149"/>
        <end position="168"/>
    </location>
</feature>
<feature type="transmembrane region" description="Helical" evidence="12">
    <location>
        <begin position="363"/>
        <end position="383"/>
    </location>
</feature>
<protein>
    <submittedName>
        <fullName evidence="15">PTS beta-glucoside transporter subunit IIABC</fullName>
    </submittedName>
</protein>
<evidence type="ECO:0000256" key="6">
    <source>
        <dbReference type="ARBA" id="ARBA00022683"/>
    </source>
</evidence>
<evidence type="ECO:0000313" key="15">
    <source>
        <dbReference type="EMBL" id="RGC18635.1"/>
    </source>
</evidence>
<dbReference type="GO" id="GO:0016301">
    <property type="term" value="F:kinase activity"/>
    <property type="evidence" value="ECO:0007669"/>
    <property type="project" value="UniProtKB-KW"/>
</dbReference>
<evidence type="ECO:0000256" key="5">
    <source>
        <dbReference type="ARBA" id="ARBA00022679"/>
    </source>
</evidence>
<evidence type="ECO:0000256" key="9">
    <source>
        <dbReference type="ARBA" id="ARBA00022989"/>
    </source>
</evidence>
<feature type="domain" description="PTS EIIC type-1" evidence="14">
    <location>
        <begin position="110"/>
        <end position="464"/>
    </location>
</feature>
<keyword evidence="4" id="KW-0762">Sugar transport</keyword>
<dbReference type="RefSeq" id="WP_117441876.1">
    <property type="nucleotide sequence ID" value="NZ_JAJFEN010000021.1"/>
</dbReference>
<dbReference type="PANTHER" id="PTHR30175:SF1">
    <property type="entry name" value="PTS SYSTEM ARBUTIN-, CELLOBIOSE-, AND SALICIN-SPECIFIC EIIBC COMPONENT-RELATED"/>
    <property type="match status" value="1"/>
</dbReference>
<evidence type="ECO:0000256" key="10">
    <source>
        <dbReference type="ARBA" id="ARBA00023136"/>
    </source>
</evidence>
<dbReference type="InterPro" id="IPR013013">
    <property type="entry name" value="PTS_EIIC_1"/>
</dbReference>
<feature type="transmembrane region" description="Helical" evidence="12">
    <location>
        <begin position="331"/>
        <end position="351"/>
    </location>
</feature>
<dbReference type="GO" id="GO:0008982">
    <property type="term" value="F:protein-N(PI)-phosphohistidine-sugar phosphotransferase activity"/>
    <property type="evidence" value="ECO:0007669"/>
    <property type="project" value="InterPro"/>
</dbReference>
<keyword evidence="6" id="KW-0598">Phosphotransferase system</keyword>
<evidence type="ECO:0000256" key="2">
    <source>
        <dbReference type="ARBA" id="ARBA00022448"/>
    </source>
</evidence>
<evidence type="ECO:0000256" key="7">
    <source>
        <dbReference type="ARBA" id="ARBA00022692"/>
    </source>
</evidence>
<evidence type="ECO:0000259" key="13">
    <source>
        <dbReference type="PROSITE" id="PS51098"/>
    </source>
</evidence>
<dbReference type="InterPro" id="IPR003352">
    <property type="entry name" value="PTS_EIIC"/>
</dbReference>